<dbReference type="PANTHER" id="PTHR12788">
    <property type="entry name" value="PROTEIN-TYROSINE SULFOTRANSFERASE 2"/>
    <property type="match status" value="1"/>
</dbReference>
<keyword evidence="3 5" id="KW-0808">Transferase</keyword>
<evidence type="ECO:0000256" key="1">
    <source>
        <dbReference type="ARBA" id="ARBA00009988"/>
    </source>
</evidence>
<evidence type="ECO:0000313" key="7">
    <source>
        <dbReference type="EMBL" id="KAK4469385.1"/>
    </source>
</evidence>
<sequence>MKQIIGKKSGKVIIVCSIFIWTILIIVKLFTPSQRESTKICNKSEETVKLFKEDNIRQLPLIFIGGHQSSGTSLLRILLDIHPMVRCGPEPIVTREILTFKKTTHGDWLSQSGISNEVLDNAIAGFIVYILQNMGTPAERLCHKDPGTFLYLRYLGELFPNAKFINAVRDGRAAIVSTIVRSINPSYTSNDIPNALKQWEDITSHILDDCQYLGNNRCITVRYECLVIRPKQEIEKILNFLDLPWDDKLLNHEKFIHNISMLNKYEASSVQVVKPIHKESLDAWSKNTSIIPKKLAETLHEKSKLLTKLGYASKTIPPNYEDICKVDFKL</sequence>
<dbReference type="SUPFAM" id="SSF52540">
    <property type="entry name" value="P-loop containing nucleoside triphosphate hydrolases"/>
    <property type="match status" value="1"/>
</dbReference>
<evidence type="ECO:0000256" key="5">
    <source>
        <dbReference type="RuleBase" id="RU365018"/>
    </source>
</evidence>
<dbReference type="PANTHER" id="PTHR12788:SF10">
    <property type="entry name" value="PROTEIN-TYROSINE SULFOTRANSFERASE"/>
    <property type="match status" value="1"/>
</dbReference>
<dbReference type="EC" id="2.8.2.20" evidence="2 5"/>
<dbReference type="AlphaFoldDB" id="A0AAE1Z858"/>
<dbReference type="Gene3D" id="3.40.50.300">
    <property type="entry name" value="P-loop containing nucleotide triphosphate hydrolases"/>
    <property type="match status" value="1"/>
</dbReference>
<dbReference type="GO" id="GO:0005794">
    <property type="term" value="C:Golgi apparatus"/>
    <property type="evidence" value="ECO:0007669"/>
    <property type="project" value="TreeGrafter"/>
</dbReference>
<organism evidence="7 8">
    <name type="scientific">Schistosoma mekongi</name>
    <name type="common">Parasitic worm</name>
    <dbReference type="NCBI Taxonomy" id="38744"/>
    <lineage>
        <taxon>Eukaryota</taxon>
        <taxon>Metazoa</taxon>
        <taxon>Spiralia</taxon>
        <taxon>Lophotrochozoa</taxon>
        <taxon>Platyhelminthes</taxon>
        <taxon>Trematoda</taxon>
        <taxon>Digenea</taxon>
        <taxon>Strigeidida</taxon>
        <taxon>Schistosomatoidea</taxon>
        <taxon>Schistosomatidae</taxon>
        <taxon>Schistosoma</taxon>
    </lineage>
</organism>
<keyword evidence="6" id="KW-0472">Membrane</keyword>
<keyword evidence="6" id="KW-1133">Transmembrane helix</keyword>
<evidence type="ECO:0000256" key="3">
    <source>
        <dbReference type="ARBA" id="ARBA00022679"/>
    </source>
</evidence>
<keyword evidence="8" id="KW-1185">Reference proteome</keyword>
<accession>A0AAE1Z858</accession>
<dbReference type="EMBL" id="JALJAT010000005">
    <property type="protein sequence ID" value="KAK4469385.1"/>
    <property type="molecule type" value="Genomic_DNA"/>
</dbReference>
<name>A0AAE1Z858_SCHME</name>
<comment type="similarity">
    <text evidence="1 5">Belongs to the protein sulfotransferase family.</text>
</comment>
<dbReference type="Pfam" id="PF13469">
    <property type="entry name" value="Sulfotransfer_3"/>
    <property type="match status" value="1"/>
</dbReference>
<dbReference type="Proteomes" id="UP001292079">
    <property type="component" value="Unassembled WGS sequence"/>
</dbReference>
<dbReference type="InterPro" id="IPR026634">
    <property type="entry name" value="TPST-like"/>
</dbReference>
<evidence type="ECO:0000256" key="4">
    <source>
        <dbReference type="ARBA" id="ARBA00048460"/>
    </source>
</evidence>
<protein>
    <recommendedName>
        <fullName evidence="2 5">Protein-tyrosine sulfotransferase</fullName>
        <ecNumber evidence="2 5">2.8.2.20</ecNumber>
    </recommendedName>
</protein>
<keyword evidence="6" id="KW-0812">Transmembrane</keyword>
<evidence type="ECO:0000256" key="2">
    <source>
        <dbReference type="ARBA" id="ARBA00013262"/>
    </source>
</evidence>
<gene>
    <name evidence="7" type="ORF">MN116_006942</name>
</gene>
<feature type="transmembrane region" description="Helical" evidence="6">
    <location>
        <begin position="12"/>
        <end position="31"/>
    </location>
</feature>
<comment type="caution">
    <text evidence="7">The sequence shown here is derived from an EMBL/GenBank/DDBJ whole genome shotgun (WGS) entry which is preliminary data.</text>
</comment>
<comment type="catalytic activity">
    <reaction evidence="4 5">
        <text>L-tyrosyl-[protein] + 3'-phosphoadenylyl sulfate = O-sulfo-L-tyrosine-[protein] + adenosine 3',5'-bisphosphate + H(+)</text>
        <dbReference type="Rhea" id="RHEA:16801"/>
        <dbReference type="Rhea" id="RHEA-COMP:10136"/>
        <dbReference type="Rhea" id="RHEA-COMP:11688"/>
        <dbReference type="ChEBI" id="CHEBI:15378"/>
        <dbReference type="ChEBI" id="CHEBI:46858"/>
        <dbReference type="ChEBI" id="CHEBI:58339"/>
        <dbReference type="ChEBI" id="CHEBI:58343"/>
        <dbReference type="ChEBI" id="CHEBI:65286"/>
        <dbReference type="EC" id="2.8.2.20"/>
    </reaction>
</comment>
<evidence type="ECO:0000256" key="6">
    <source>
        <dbReference type="SAM" id="Phobius"/>
    </source>
</evidence>
<reference evidence="7" key="1">
    <citation type="submission" date="2022-04" db="EMBL/GenBank/DDBJ databases">
        <authorList>
            <person name="Xu L."/>
            <person name="Lv Z."/>
        </authorList>
    </citation>
    <scope>NUCLEOTIDE SEQUENCE</scope>
    <source>
        <strain evidence="7">LV_2022a</strain>
    </source>
</reference>
<comment type="function">
    <text evidence="5">Catalyzes the O-sulfation of tyrosine residues within acidic motifs of polypeptides, using 3'-phosphoadenylyl sulfate (PAPS) as cosubstrate.</text>
</comment>
<dbReference type="InterPro" id="IPR027417">
    <property type="entry name" value="P-loop_NTPase"/>
</dbReference>
<proteinExistence type="inferred from homology"/>
<dbReference type="GO" id="GO:0008476">
    <property type="term" value="F:protein-tyrosine sulfotransferase activity"/>
    <property type="evidence" value="ECO:0007669"/>
    <property type="project" value="UniProtKB-EC"/>
</dbReference>
<evidence type="ECO:0000313" key="8">
    <source>
        <dbReference type="Proteomes" id="UP001292079"/>
    </source>
</evidence>
<reference evidence="7" key="2">
    <citation type="journal article" date="2023" name="Infect Dis Poverty">
        <title>Chromosome-scale genome of the human blood fluke Schistosoma mekongi and its implications for public health.</title>
        <authorList>
            <person name="Zhou M."/>
            <person name="Xu L."/>
            <person name="Xu D."/>
            <person name="Chen W."/>
            <person name="Khan J."/>
            <person name="Hu Y."/>
            <person name="Huang H."/>
            <person name="Wei H."/>
            <person name="Zhang Y."/>
            <person name="Chusongsang P."/>
            <person name="Tanasarnprasert K."/>
            <person name="Hu X."/>
            <person name="Limpanont Y."/>
            <person name="Lv Z."/>
        </authorList>
    </citation>
    <scope>NUCLEOTIDE SEQUENCE</scope>
    <source>
        <strain evidence="7">LV_2022a</strain>
    </source>
</reference>